<organism evidence="2 3">
    <name type="scientific">Oidiodendron maius (strain Zn)</name>
    <dbReference type="NCBI Taxonomy" id="913774"/>
    <lineage>
        <taxon>Eukaryota</taxon>
        <taxon>Fungi</taxon>
        <taxon>Dikarya</taxon>
        <taxon>Ascomycota</taxon>
        <taxon>Pezizomycotina</taxon>
        <taxon>Leotiomycetes</taxon>
        <taxon>Leotiomycetes incertae sedis</taxon>
        <taxon>Myxotrichaceae</taxon>
        <taxon>Oidiodendron</taxon>
    </lineage>
</organism>
<reference evidence="2 3" key="1">
    <citation type="submission" date="2014-04" db="EMBL/GenBank/DDBJ databases">
        <authorList>
            <consortium name="DOE Joint Genome Institute"/>
            <person name="Kuo A."/>
            <person name="Martino E."/>
            <person name="Perotto S."/>
            <person name="Kohler A."/>
            <person name="Nagy L.G."/>
            <person name="Floudas D."/>
            <person name="Copeland A."/>
            <person name="Barry K.W."/>
            <person name="Cichocki N."/>
            <person name="Veneault-Fourrey C."/>
            <person name="LaButti K."/>
            <person name="Lindquist E.A."/>
            <person name="Lipzen A."/>
            <person name="Lundell T."/>
            <person name="Morin E."/>
            <person name="Murat C."/>
            <person name="Sun H."/>
            <person name="Tunlid A."/>
            <person name="Henrissat B."/>
            <person name="Grigoriev I.V."/>
            <person name="Hibbett D.S."/>
            <person name="Martin F."/>
            <person name="Nordberg H.P."/>
            <person name="Cantor M.N."/>
            <person name="Hua S.X."/>
        </authorList>
    </citation>
    <scope>NUCLEOTIDE SEQUENCE [LARGE SCALE GENOMIC DNA]</scope>
    <source>
        <strain evidence="2 3">Zn</strain>
    </source>
</reference>
<evidence type="ECO:0000313" key="3">
    <source>
        <dbReference type="Proteomes" id="UP000054321"/>
    </source>
</evidence>
<evidence type="ECO:0000313" key="2">
    <source>
        <dbReference type="EMBL" id="KIN08607.1"/>
    </source>
</evidence>
<dbReference type="STRING" id="913774.A0A0C3I2I8"/>
<dbReference type="PANTHER" id="PTHR37540:SF10">
    <property type="entry name" value="SIGMA-70 REGION 2 FAMILY PROTEIN"/>
    <property type="match status" value="1"/>
</dbReference>
<dbReference type="OrthoDB" id="4158087at2759"/>
<dbReference type="HOGENOM" id="CLU_034675_0_0_1"/>
<dbReference type="EMBL" id="KN832870">
    <property type="protein sequence ID" value="KIN08607.1"/>
    <property type="molecule type" value="Genomic_DNA"/>
</dbReference>
<dbReference type="Proteomes" id="UP000054321">
    <property type="component" value="Unassembled WGS sequence"/>
</dbReference>
<feature type="region of interest" description="Disordered" evidence="1">
    <location>
        <begin position="56"/>
        <end position="77"/>
    </location>
</feature>
<accession>A0A0C3I2I8</accession>
<sequence>MSGLETSYLPSATIGPKRPTGQVLEFLTVTSLPHRGVDDEEARRIVRSHAIRDANRRKRLKADPEAKQISGAAPPKLPAQSTLTTKFKLNKKPVKDKKEAFLPRNKEWECFLATNTLMRSSRSSLTLALGMGEIDPFDSLAIKLGPTQQAMLDYQKSQLEQSAFCIGSKEVLFNFAARDTAWLNSILCLISLHRDLQVGKGISRECLMHRAEALRIVNQRLTESPRHVSEETIGAIAALANFETSNGYFQGATMHLNGLLNILANRGPSLEGLLPLENVFLQKVVAWVDLSYCTTWDLSPQLPLLATGLCRASIQEYAYFLLSLYPPDTDMLSPHDLVGEMAVIFQVLRLLSLRIHSLPKDVYTRMAYDRGLYMSEYKLLIVLDSPDGVDDGMAMPSRNSHIYGSCRLAAYLYLYLVLRELPASAVIVQTVLKRLKSILEKANADLLTMWREDQHLFLWILYMGAVASIAPQEREFFVQVLRRVTMQMGLHTMEAFTGALKEVLWEPGFCQERAVTRCLWAELQRQ</sequence>
<dbReference type="PANTHER" id="PTHR37540">
    <property type="entry name" value="TRANSCRIPTION FACTOR (ACR-2), PUTATIVE-RELATED-RELATED"/>
    <property type="match status" value="1"/>
</dbReference>
<reference evidence="3" key="2">
    <citation type="submission" date="2015-01" db="EMBL/GenBank/DDBJ databases">
        <title>Evolutionary Origins and Diversification of the Mycorrhizal Mutualists.</title>
        <authorList>
            <consortium name="DOE Joint Genome Institute"/>
            <consortium name="Mycorrhizal Genomics Consortium"/>
            <person name="Kohler A."/>
            <person name="Kuo A."/>
            <person name="Nagy L.G."/>
            <person name="Floudas D."/>
            <person name="Copeland A."/>
            <person name="Barry K.W."/>
            <person name="Cichocki N."/>
            <person name="Veneault-Fourrey C."/>
            <person name="LaButti K."/>
            <person name="Lindquist E.A."/>
            <person name="Lipzen A."/>
            <person name="Lundell T."/>
            <person name="Morin E."/>
            <person name="Murat C."/>
            <person name="Riley R."/>
            <person name="Ohm R."/>
            <person name="Sun H."/>
            <person name="Tunlid A."/>
            <person name="Henrissat B."/>
            <person name="Grigoriev I.V."/>
            <person name="Hibbett D.S."/>
            <person name="Martin F."/>
        </authorList>
    </citation>
    <scope>NUCLEOTIDE SEQUENCE [LARGE SCALE GENOMIC DNA]</scope>
    <source>
        <strain evidence="3">Zn</strain>
    </source>
</reference>
<dbReference type="AlphaFoldDB" id="A0A0C3I2I8"/>
<dbReference type="Pfam" id="PF11951">
    <property type="entry name" value="Fungal_trans_2"/>
    <property type="match status" value="1"/>
</dbReference>
<evidence type="ECO:0008006" key="4">
    <source>
        <dbReference type="Google" id="ProtNLM"/>
    </source>
</evidence>
<evidence type="ECO:0000256" key="1">
    <source>
        <dbReference type="SAM" id="MobiDB-lite"/>
    </source>
</evidence>
<protein>
    <recommendedName>
        <fullName evidence="4">Tachykinin family protein</fullName>
    </recommendedName>
</protein>
<proteinExistence type="predicted"/>
<name>A0A0C3I2I8_OIDMZ</name>
<dbReference type="InterPro" id="IPR021858">
    <property type="entry name" value="Fun_TF"/>
</dbReference>
<dbReference type="InParanoid" id="A0A0C3I2I8"/>
<keyword evidence="3" id="KW-1185">Reference proteome</keyword>
<gene>
    <name evidence="2" type="ORF">OIDMADRAFT_175383</name>
</gene>